<keyword evidence="1" id="KW-1133">Transmembrane helix</keyword>
<protein>
    <submittedName>
        <fullName evidence="2">Uncharacterized protein</fullName>
    </submittedName>
</protein>
<feature type="transmembrane region" description="Helical" evidence="1">
    <location>
        <begin position="117"/>
        <end position="139"/>
    </location>
</feature>
<dbReference type="AlphaFoldDB" id="A0A7X0ILF2"/>
<feature type="transmembrane region" description="Helical" evidence="1">
    <location>
        <begin position="68"/>
        <end position="85"/>
    </location>
</feature>
<evidence type="ECO:0000313" key="2">
    <source>
        <dbReference type="EMBL" id="MBB6476889.1"/>
    </source>
</evidence>
<keyword evidence="1" id="KW-0812">Transmembrane</keyword>
<proteinExistence type="predicted"/>
<keyword evidence="1" id="KW-0472">Membrane</keyword>
<reference evidence="2 3" key="1">
    <citation type="submission" date="2020-08" db="EMBL/GenBank/DDBJ databases">
        <title>Sequencing the genomes of 1000 actinobacteria strains.</title>
        <authorList>
            <person name="Klenk H.-P."/>
        </authorList>
    </citation>
    <scope>NUCLEOTIDE SEQUENCE [LARGE SCALE GENOMIC DNA]</scope>
    <source>
        <strain evidence="2 3">DSM 44936</strain>
    </source>
</reference>
<organism evidence="2 3">
    <name type="scientific">Sphaerisporangium rubeum</name>
    <dbReference type="NCBI Taxonomy" id="321317"/>
    <lineage>
        <taxon>Bacteria</taxon>
        <taxon>Bacillati</taxon>
        <taxon>Actinomycetota</taxon>
        <taxon>Actinomycetes</taxon>
        <taxon>Streptosporangiales</taxon>
        <taxon>Streptosporangiaceae</taxon>
        <taxon>Sphaerisporangium</taxon>
    </lineage>
</organism>
<evidence type="ECO:0000313" key="3">
    <source>
        <dbReference type="Proteomes" id="UP000555564"/>
    </source>
</evidence>
<sequence>MVTLIGFVIVAIVLPLMVNETSELAPFLARKILVWAAKKHAQTSDELECYKDEWLDNLEQAPGKLTKLGHAICVVLLTVFPAWYLRQWTRTWRIMARIAVYIEQTTYVEWQIPGAAAFVKMVSVLVAVAAVLAIGNVVLQSNLGQGPGSREASPRPYVSVPSHGYPDYTIQAAKAVKDKTGKIIRIVVDLVVKAPALEPVWLVTSNARKQIPEVRGKYRLTMKPGKSYFMVGGRPVQEGTLSHGILPKGNRFVYKYMPGLCLKKI</sequence>
<accession>A0A7X0ILF2</accession>
<comment type="caution">
    <text evidence="2">The sequence shown here is derived from an EMBL/GenBank/DDBJ whole genome shotgun (WGS) entry which is preliminary data.</text>
</comment>
<gene>
    <name evidence="2" type="ORF">BJ992_006320</name>
</gene>
<name>A0A7X0ILF2_9ACTN</name>
<keyword evidence="3" id="KW-1185">Reference proteome</keyword>
<evidence type="ECO:0000256" key="1">
    <source>
        <dbReference type="SAM" id="Phobius"/>
    </source>
</evidence>
<dbReference type="RefSeq" id="WP_184987217.1">
    <property type="nucleotide sequence ID" value="NZ_BAAALO010000006.1"/>
</dbReference>
<dbReference type="EMBL" id="JACHIU010000001">
    <property type="protein sequence ID" value="MBB6476889.1"/>
    <property type="molecule type" value="Genomic_DNA"/>
</dbReference>
<dbReference type="Proteomes" id="UP000555564">
    <property type="component" value="Unassembled WGS sequence"/>
</dbReference>